<protein>
    <submittedName>
        <fullName evidence="1">Uncharacterized protein</fullName>
    </submittedName>
</protein>
<gene>
    <name evidence="1" type="ORF">ILUMI_09864</name>
</gene>
<comment type="caution">
    <text evidence="1">The sequence shown here is derived from an EMBL/GenBank/DDBJ whole genome shotgun (WGS) entry which is preliminary data.</text>
</comment>
<evidence type="ECO:0000313" key="2">
    <source>
        <dbReference type="Proteomes" id="UP000801492"/>
    </source>
</evidence>
<reference evidence="1" key="1">
    <citation type="submission" date="2019-08" db="EMBL/GenBank/DDBJ databases">
        <title>The genome of the North American firefly Photinus pyralis.</title>
        <authorList>
            <consortium name="Photinus pyralis genome working group"/>
            <person name="Fallon T.R."/>
            <person name="Sander Lower S.E."/>
            <person name="Weng J.-K."/>
        </authorList>
    </citation>
    <scope>NUCLEOTIDE SEQUENCE</scope>
    <source>
        <strain evidence="1">TRF0915ILg1</strain>
        <tissue evidence="1">Whole body</tissue>
    </source>
</reference>
<keyword evidence="2" id="KW-1185">Reference proteome</keyword>
<proteinExistence type="predicted"/>
<dbReference type="Proteomes" id="UP000801492">
    <property type="component" value="Unassembled WGS sequence"/>
</dbReference>
<organism evidence="1 2">
    <name type="scientific">Ignelater luminosus</name>
    <name type="common">Cucubano</name>
    <name type="synonym">Pyrophorus luminosus</name>
    <dbReference type="NCBI Taxonomy" id="2038154"/>
    <lineage>
        <taxon>Eukaryota</taxon>
        <taxon>Metazoa</taxon>
        <taxon>Ecdysozoa</taxon>
        <taxon>Arthropoda</taxon>
        <taxon>Hexapoda</taxon>
        <taxon>Insecta</taxon>
        <taxon>Pterygota</taxon>
        <taxon>Neoptera</taxon>
        <taxon>Endopterygota</taxon>
        <taxon>Coleoptera</taxon>
        <taxon>Polyphaga</taxon>
        <taxon>Elateriformia</taxon>
        <taxon>Elateroidea</taxon>
        <taxon>Elateridae</taxon>
        <taxon>Agrypninae</taxon>
        <taxon>Pyrophorini</taxon>
        <taxon>Ignelater</taxon>
    </lineage>
</organism>
<sequence length="90" mass="10242">MNQVATGIHPFNANKVIDKIPETVNDPRPTVNGTFFTTVTRKSFWAKQAKNAVEKKEDKCGRILDIHNETPENEDVTLIMEIEEVECLQN</sequence>
<dbReference type="AlphaFoldDB" id="A0A8K0D3C5"/>
<dbReference type="EMBL" id="VTPC01005183">
    <property type="protein sequence ID" value="KAF2896301.1"/>
    <property type="molecule type" value="Genomic_DNA"/>
</dbReference>
<name>A0A8K0D3C5_IGNLU</name>
<evidence type="ECO:0000313" key="1">
    <source>
        <dbReference type="EMBL" id="KAF2896301.1"/>
    </source>
</evidence>
<accession>A0A8K0D3C5</accession>